<evidence type="ECO:0000259" key="4">
    <source>
        <dbReference type="PROSITE" id="PS51186"/>
    </source>
</evidence>
<gene>
    <name evidence="5" type="ORF">HNR61_000852</name>
</gene>
<keyword evidence="6" id="KW-1185">Reference proteome</keyword>
<accession>A0A7W3LJI8</accession>
<comment type="caution">
    <text evidence="5">The sequence shown here is derived from an EMBL/GenBank/DDBJ whole genome shotgun (WGS) entry which is preliminary data.</text>
</comment>
<dbReference type="RefSeq" id="WP_182841730.1">
    <property type="nucleotide sequence ID" value="NZ_BAAALP010000003.1"/>
</dbReference>
<keyword evidence="2" id="KW-0012">Acyltransferase</keyword>
<name>A0A7W3LJI8_ACTNM</name>
<evidence type="ECO:0000313" key="6">
    <source>
        <dbReference type="Proteomes" id="UP000572680"/>
    </source>
</evidence>
<feature type="region of interest" description="Disordered" evidence="3">
    <location>
        <begin position="1"/>
        <end position="23"/>
    </location>
</feature>
<evidence type="ECO:0000256" key="1">
    <source>
        <dbReference type="ARBA" id="ARBA00022679"/>
    </source>
</evidence>
<dbReference type="PANTHER" id="PTHR43877">
    <property type="entry name" value="AMINOALKYLPHOSPHONATE N-ACETYLTRANSFERASE-RELATED-RELATED"/>
    <property type="match status" value="1"/>
</dbReference>
<reference evidence="5 6" key="1">
    <citation type="submission" date="2020-08" db="EMBL/GenBank/DDBJ databases">
        <title>Genomic Encyclopedia of Type Strains, Phase IV (KMG-IV): sequencing the most valuable type-strain genomes for metagenomic binning, comparative biology and taxonomic classification.</title>
        <authorList>
            <person name="Goeker M."/>
        </authorList>
    </citation>
    <scope>NUCLEOTIDE SEQUENCE [LARGE SCALE GENOMIC DNA]</scope>
    <source>
        <strain evidence="5 6">DSM 44197</strain>
    </source>
</reference>
<dbReference type="SUPFAM" id="SSF55729">
    <property type="entry name" value="Acyl-CoA N-acyltransferases (Nat)"/>
    <property type="match status" value="1"/>
</dbReference>
<dbReference type="PROSITE" id="PS51186">
    <property type="entry name" value="GNAT"/>
    <property type="match status" value="1"/>
</dbReference>
<dbReference type="InterPro" id="IPR000182">
    <property type="entry name" value="GNAT_dom"/>
</dbReference>
<keyword evidence="1 5" id="KW-0808">Transferase</keyword>
<dbReference type="InterPro" id="IPR050832">
    <property type="entry name" value="Bact_Acetyltransf"/>
</dbReference>
<dbReference type="GO" id="GO:0016747">
    <property type="term" value="F:acyltransferase activity, transferring groups other than amino-acyl groups"/>
    <property type="evidence" value="ECO:0007669"/>
    <property type="project" value="InterPro"/>
</dbReference>
<dbReference type="Proteomes" id="UP000572680">
    <property type="component" value="Unassembled WGS sequence"/>
</dbReference>
<proteinExistence type="predicted"/>
<protein>
    <submittedName>
        <fullName evidence="5">GNAT superfamily N-acetyltransferase</fullName>
    </submittedName>
</protein>
<feature type="domain" description="N-acetyltransferase" evidence="4">
    <location>
        <begin position="25"/>
        <end position="196"/>
    </location>
</feature>
<evidence type="ECO:0000256" key="2">
    <source>
        <dbReference type="ARBA" id="ARBA00023315"/>
    </source>
</evidence>
<evidence type="ECO:0000313" key="5">
    <source>
        <dbReference type="EMBL" id="MBA8949254.1"/>
    </source>
</evidence>
<dbReference type="CDD" id="cd04301">
    <property type="entry name" value="NAT_SF"/>
    <property type="match status" value="1"/>
</dbReference>
<dbReference type="EMBL" id="JACJIA010000001">
    <property type="protein sequence ID" value="MBA8949254.1"/>
    <property type="molecule type" value="Genomic_DNA"/>
</dbReference>
<evidence type="ECO:0000256" key="3">
    <source>
        <dbReference type="SAM" id="MobiDB-lite"/>
    </source>
</evidence>
<dbReference type="Pfam" id="PF00583">
    <property type="entry name" value="Acetyltransf_1"/>
    <property type="match status" value="1"/>
</dbReference>
<sequence length="209" mass="23515">MSIDAGIRSERVPPGGDDLDDAGPFLIRPAGTGDLDTVLRLIDRAAAWLRKEKDTTQWRRPWPSPDGRRKRIHEGLLSGHTWLLRHGGRPVATVTLCPFGSDLLWTARELEQEAVYLHRLVIDRAYAGIGLGAELINWAGHRGHRERPGVRSIRIDVWSDNLELHAYYRRQGFAFVDRRRPLDDSPSGALFQKPIGKALDAPLPRIVEG</sequence>
<organism evidence="5 6">
    <name type="scientific">Actinomadura namibiensis</name>
    <dbReference type="NCBI Taxonomy" id="182080"/>
    <lineage>
        <taxon>Bacteria</taxon>
        <taxon>Bacillati</taxon>
        <taxon>Actinomycetota</taxon>
        <taxon>Actinomycetes</taxon>
        <taxon>Streptosporangiales</taxon>
        <taxon>Thermomonosporaceae</taxon>
        <taxon>Actinomadura</taxon>
    </lineage>
</organism>
<dbReference type="Gene3D" id="3.40.630.30">
    <property type="match status" value="1"/>
</dbReference>
<dbReference type="AlphaFoldDB" id="A0A7W3LJI8"/>
<dbReference type="InterPro" id="IPR016181">
    <property type="entry name" value="Acyl_CoA_acyltransferase"/>
</dbReference>